<keyword evidence="4" id="KW-0720">Serine protease</keyword>
<evidence type="ECO:0000259" key="5">
    <source>
        <dbReference type="Pfam" id="PF00082"/>
    </source>
</evidence>
<dbReference type="AlphaFoldDB" id="A0A811T7S0"/>
<dbReference type="Gene3D" id="1.10.1330.10">
    <property type="entry name" value="Dockerin domain"/>
    <property type="match status" value="1"/>
</dbReference>
<gene>
    <name evidence="6" type="ORF">LAKADJCE_00035</name>
</gene>
<dbReference type="InterPro" id="IPR023828">
    <property type="entry name" value="Peptidase_S8_Ser-AS"/>
</dbReference>
<keyword evidence="3" id="KW-0378">Hydrolase</keyword>
<evidence type="ECO:0000313" key="7">
    <source>
        <dbReference type="Proteomes" id="UP000612009"/>
    </source>
</evidence>
<dbReference type="Pfam" id="PF00082">
    <property type="entry name" value="Peptidase_S8"/>
    <property type="match status" value="1"/>
</dbReference>
<evidence type="ECO:0000313" key="6">
    <source>
        <dbReference type="EMBL" id="CAD6490875.1"/>
    </source>
</evidence>
<dbReference type="PROSITE" id="PS00138">
    <property type="entry name" value="SUBTILASE_SER"/>
    <property type="match status" value="1"/>
</dbReference>
<organism evidence="6 7">
    <name type="scientific">Candidatus Argoarchaeum ethanivorans</name>
    <dbReference type="NCBI Taxonomy" id="2608793"/>
    <lineage>
        <taxon>Archaea</taxon>
        <taxon>Methanobacteriati</taxon>
        <taxon>Methanobacteriota</taxon>
        <taxon>Stenosarchaea group</taxon>
        <taxon>Methanomicrobia</taxon>
        <taxon>Methanosarcinales</taxon>
        <taxon>Methanosarcinales incertae sedis</taxon>
        <taxon>GOM Arc I cluster</taxon>
        <taxon>Candidatus Argoarchaeum</taxon>
    </lineage>
</organism>
<reference evidence="6" key="1">
    <citation type="submission" date="2020-10" db="EMBL/GenBank/DDBJ databases">
        <authorList>
            <person name="Hahn C.J."/>
            <person name="Laso-Perez R."/>
            <person name="Vulcano F."/>
            <person name="Vaziourakis K.-M."/>
            <person name="Stokke R."/>
            <person name="Steen I.H."/>
            <person name="Teske A."/>
            <person name="Boetius A."/>
            <person name="Liebeke M."/>
            <person name="Amann R."/>
            <person name="Knittel K."/>
        </authorList>
    </citation>
    <scope>NUCLEOTIDE SEQUENCE</scope>
    <source>
        <strain evidence="6">Gfbio:e3339647-f889-4370-9287-4fb5cb688e4c:AG392J18_GoMArc1</strain>
    </source>
</reference>
<comment type="similarity">
    <text evidence="1">Belongs to the peptidase S8 family.</text>
</comment>
<sequence>MIFGIVAVALAGFISAISASPSEDEGDWNGYESIYTRSSNNRGDTNISSYKTKSIWQIGNVKPNLTGAQKKLSTDLLQLVDNSPLPQGQDRKTLKMQMKRLRQFRPASSMPASSDGMMTDDMVYVYIYLTPHAETQTIEPYVVEVTDVSERDHLAVAWVEVNDLETLASQEEVRTIRTVMPPILRTGSVTTEGDTIHHTYDMRTAHSRSGSGVNVGIISDGVDHWTDARNSGDLPADLAVLNNRQGGDEGTAMLEIVHDMVPDAALYFHDWGDNTVAFNAAIDALVDAGCDVICDDVAWIEEPFFEDGIIASHITSMLASNDIVYVSSAGNAGQEHYQGDYYNDGYDFHDKVWYIDFAPGSSAIIVLQWNDEFGASGNDYDLYLCDYYAGEVLFYSEGIQDGDDDPIEFIDAINTESSIIECFIVVANYNGAAATKTLEVFIYPENGASVYTDNIDPADSIFGHPAVPSVIAVGAIDASDPGNDDIEDFSSQGPATISYPAPVCRPKPDLCGVDGVTVTGAGGFPSPFYGTSAAAPHIAAIAAQFWGACPSKTGYEIRAVLRNTAVDLGSAGYDDVYGYGRADAFVALAPPNIISSTPPSNVSNTEGIPRTYSIVVNQTVNVNWYINGTSVQTNTSVTEASYMNMSTEVGMWNVSSVASNTNGTATQTWIWNITEVPPAFTTADAVIALEIAVGSRPHNDVMDVNNDGCVTSLDALMILQAVAGAISL</sequence>
<evidence type="ECO:0000256" key="2">
    <source>
        <dbReference type="ARBA" id="ARBA00022670"/>
    </source>
</evidence>
<name>A0A811T7S0_9EURY</name>
<feature type="domain" description="Peptidase S8/S53" evidence="5">
    <location>
        <begin position="461"/>
        <end position="580"/>
    </location>
</feature>
<proteinExistence type="inferred from homology"/>
<accession>A0A811T7S0</accession>
<dbReference type="InterPro" id="IPR036852">
    <property type="entry name" value="Peptidase_S8/S53_dom_sf"/>
</dbReference>
<dbReference type="InterPro" id="IPR034075">
    <property type="entry name" value="Glr3161-like_dom"/>
</dbReference>
<dbReference type="GO" id="GO:0004252">
    <property type="term" value="F:serine-type endopeptidase activity"/>
    <property type="evidence" value="ECO:0007669"/>
    <property type="project" value="InterPro"/>
</dbReference>
<dbReference type="Proteomes" id="UP000612009">
    <property type="component" value="Unassembled WGS sequence"/>
</dbReference>
<dbReference type="GO" id="GO:0000272">
    <property type="term" value="P:polysaccharide catabolic process"/>
    <property type="evidence" value="ECO:0007669"/>
    <property type="project" value="InterPro"/>
</dbReference>
<comment type="caution">
    <text evidence="6">The sequence shown here is derived from an EMBL/GenBank/DDBJ whole genome shotgun (WGS) entry which is preliminary data.</text>
</comment>
<keyword evidence="2" id="KW-0645">Protease</keyword>
<dbReference type="Gene3D" id="3.40.50.200">
    <property type="entry name" value="Peptidase S8/S53 domain"/>
    <property type="match status" value="2"/>
</dbReference>
<protein>
    <submittedName>
        <fullName evidence="6">Subtilase family protein</fullName>
    </submittedName>
</protein>
<dbReference type="InterPro" id="IPR000209">
    <property type="entry name" value="Peptidase_S8/S53_dom"/>
</dbReference>
<dbReference type="InterPro" id="IPR036439">
    <property type="entry name" value="Dockerin_dom_sf"/>
</dbReference>
<dbReference type="CDD" id="cd05562">
    <property type="entry name" value="Peptidases_S53_like"/>
    <property type="match status" value="1"/>
</dbReference>
<dbReference type="EMBL" id="CAJHIR010000001">
    <property type="protein sequence ID" value="CAD6490875.1"/>
    <property type="molecule type" value="Genomic_DNA"/>
</dbReference>
<dbReference type="SUPFAM" id="SSF52743">
    <property type="entry name" value="Subtilisin-like"/>
    <property type="match status" value="1"/>
</dbReference>
<evidence type="ECO:0000256" key="3">
    <source>
        <dbReference type="ARBA" id="ARBA00022801"/>
    </source>
</evidence>
<dbReference type="PANTHER" id="PTHR43806">
    <property type="entry name" value="PEPTIDASE S8"/>
    <property type="match status" value="1"/>
</dbReference>
<evidence type="ECO:0000256" key="1">
    <source>
        <dbReference type="ARBA" id="ARBA00011073"/>
    </source>
</evidence>
<dbReference type="GO" id="GO:0006508">
    <property type="term" value="P:proteolysis"/>
    <property type="evidence" value="ECO:0007669"/>
    <property type="project" value="UniProtKB-KW"/>
</dbReference>
<evidence type="ECO:0000256" key="4">
    <source>
        <dbReference type="ARBA" id="ARBA00022825"/>
    </source>
</evidence>
<dbReference type="InterPro" id="IPR050131">
    <property type="entry name" value="Peptidase_S8_subtilisin-like"/>
</dbReference>
<dbReference type="PANTHER" id="PTHR43806:SF11">
    <property type="entry name" value="CEREVISIN-RELATED"/>
    <property type="match status" value="1"/>
</dbReference>